<dbReference type="Gene3D" id="3.30.450.20">
    <property type="entry name" value="PAS domain"/>
    <property type="match status" value="1"/>
</dbReference>
<evidence type="ECO:0000259" key="2">
    <source>
        <dbReference type="PROSITE" id="PS50110"/>
    </source>
</evidence>
<dbReference type="InterPro" id="IPR001633">
    <property type="entry name" value="EAL_dom"/>
</dbReference>
<dbReference type="CDD" id="cd00130">
    <property type="entry name" value="PAS"/>
    <property type="match status" value="1"/>
</dbReference>
<dbReference type="CDD" id="cd01949">
    <property type="entry name" value="GGDEF"/>
    <property type="match status" value="1"/>
</dbReference>
<dbReference type="Gene3D" id="3.40.50.2300">
    <property type="match status" value="1"/>
</dbReference>
<dbReference type="PROSITE" id="PS50887">
    <property type="entry name" value="GGDEF"/>
    <property type="match status" value="1"/>
</dbReference>
<dbReference type="EMBL" id="FTMD01000018">
    <property type="protein sequence ID" value="SIR52649.1"/>
    <property type="molecule type" value="Genomic_DNA"/>
</dbReference>
<dbReference type="PANTHER" id="PTHR44757">
    <property type="entry name" value="DIGUANYLATE CYCLASE DGCP"/>
    <property type="match status" value="1"/>
</dbReference>
<dbReference type="FunFam" id="3.20.20.450:FF:000001">
    <property type="entry name" value="Cyclic di-GMP phosphodiesterase yahA"/>
    <property type="match status" value="1"/>
</dbReference>
<dbReference type="InterPro" id="IPR011006">
    <property type="entry name" value="CheY-like_superfamily"/>
</dbReference>
<dbReference type="SUPFAM" id="SSF55073">
    <property type="entry name" value="Nucleotide cyclase"/>
    <property type="match status" value="1"/>
</dbReference>
<evidence type="ECO:0000313" key="6">
    <source>
        <dbReference type="EMBL" id="SIR52649.1"/>
    </source>
</evidence>
<dbReference type="SUPFAM" id="SSF141868">
    <property type="entry name" value="EAL domain-like"/>
    <property type="match status" value="1"/>
</dbReference>
<dbReference type="InterPro" id="IPR052155">
    <property type="entry name" value="Biofilm_reg_signaling"/>
</dbReference>
<dbReference type="GO" id="GO:0006355">
    <property type="term" value="P:regulation of DNA-templated transcription"/>
    <property type="evidence" value="ECO:0007669"/>
    <property type="project" value="InterPro"/>
</dbReference>
<evidence type="ECO:0000313" key="7">
    <source>
        <dbReference type="Proteomes" id="UP000186819"/>
    </source>
</evidence>
<dbReference type="PROSITE" id="PS50112">
    <property type="entry name" value="PAS"/>
    <property type="match status" value="1"/>
</dbReference>
<protein>
    <submittedName>
        <fullName evidence="6">Response regulator receiver modulated diguanylate cyclase/phosphodiesterase with PAS/PAC sensor(S)</fullName>
    </submittedName>
</protein>
<evidence type="ECO:0000259" key="4">
    <source>
        <dbReference type="PROSITE" id="PS50883"/>
    </source>
</evidence>
<dbReference type="SMART" id="SM00052">
    <property type="entry name" value="EAL"/>
    <property type="match status" value="1"/>
</dbReference>
<dbReference type="SMART" id="SM00267">
    <property type="entry name" value="GGDEF"/>
    <property type="match status" value="1"/>
</dbReference>
<dbReference type="Gene3D" id="3.20.20.450">
    <property type="entry name" value="EAL domain"/>
    <property type="match status" value="1"/>
</dbReference>
<dbReference type="Proteomes" id="UP000186819">
    <property type="component" value="Unassembled WGS sequence"/>
</dbReference>
<dbReference type="SMART" id="SM00091">
    <property type="entry name" value="PAS"/>
    <property type="match status" value="1"/>
</dbReference>
<dbReference type="Pfam" id="PF00990">
    <property type="entry name" value="GGDEF"/>
    <property type="match status" value="1"/>
</dbReference>
<dbReference type="SUPFAM" id="SSF52172">
    <property type="entry name" value="CheY-like"/>
    <property type="match status" value="1"/>
</dbReference>
<dbReference type="CDD" id="cd01948">
    <property type="entry name" value="EAL"/>
    <property type="match status" value="1"/>
</dbReference>
<feature type="domain" description="Response regulatory" evidence="2">
    <location>
        <begin position="22"/>
        <end position="136"/>
    </location>
</feature>
<dbReference type="NCBIfam" id="TIGR00229">
    <property type="entry name" value="sensory_box"/>
    <property type="match status" value="1"/>
</dbReference>
<dbReference type="Gene3D" id="3.30.70.270">
    <property type="match status" value="1"/>
</dbReference>
<proteinExistence type="predicted"/>
<gene>
    <name evidence="6" type="ORF">SAMN05421829_11877</name>
</gene>
<dbReference type="Pfam" id="PF00563">
    <property type="entry name" value="EAL"/>
    <property type="match status" value="1"/>
</dbReference>
<accession>A0A1N7BMM4</accession>
<dbReference type="PROSITE" id="PS50110">
    <property type="entry name" value="RESPONSE_REGULATORY"/>
    <property type="match status" value="1"/>
</dbReference>
<dbReference type="OrthoDB" id="9813903at2"/>
<dbReference type="InterPro" id="IPR035919">
    <property type="entry name" value="EAL_sf"/>
</dbReference>
<dbReference type="InterPro" id="IPR001789">
    <property type="entry name" value="Sig_transdc_resp-reg_receiver"/>
</dbReference>
<dbReference type="PROSITE" id="PS50883">
    <property type="entry name" value="EAL"/>
    <property type="match status" value="1"/>
</dbReference>
<organism evidence="6 7">
    <name type="scientific">Aromatoleum tolulyticum</name>
    <dbReference type="NCBI Taxonomy" id="34027"/>
    <lineage>
        <taxon>Bacteria</taxon>
        <taxon>Pseudomonadati</taxon>
        <taxon>Pseudomonadota</taxon>
        <taxon>Betaproteobacteria</taxon>
        <taxon>Rhodocyclales</taxon>
        <taxon>Rhodocyclaceae</taxon>
        <taxon>Aromatoleum</taxon>
    </lineage>
</organism>
<keyword evidence="7" id="KW-1185">Reference proteome</keyword>
<dbReference type="PANTHER" id="PTHR44757:SF2">
    <property type="entry name" value="BIOFILM ARCHITECTURE MAINTENANCE PROTEIN MBAA"/>
    <property type="match status" value="1"/>
</dbReference>
<evidence type="ECO:0000259" key="5">
    <source>
        <dbReference type="PROSITE" id="PS50887"/>
    </source>
</evidence>
<evidence type="ECO:0000259" key="3">
    <source>
        <dbReference type="PROSITE" id="PS50112"/>
    </source>
</evidence>
<sequence length="727" mass="81594">MEIGKSLFLAGKAGPAAHTVARVLIVDDEPRIRDAYGALLAAEGREILTCANGADAMARLGSTEIDVMVLDLHLPDMHGTEIMAWMGEAGVDTAVVVFSGDDAIDSAILALRRGACEFIRKHADPEELIRTVDKAISRRRLERENARMTARLEESERLHRFLVEYSPDIIYTLDPEGRFVFLNRRIESLLGYNRGELIGKHYSLIVHPLDLEQARSAFAERRVGLRATTNQEIRLRCRNLDVRSFENRTIVAMLSSQGIYQQEVDEGDAKRFVGTAGVLRDITERKHAEETISYQTYHDLLTGLPNRVLFRDRLNLAISQARRRGEVVGLMYIDLDRFKLVNDTHGQLEGDELLKSFARRVRECLRAGDTMSRQGGDEFTILLPDIADAEAVRTIAEKITAALKTPFTVGGRDFRCTASIGIAVFPDDAETPDHLLRDADIAMCQVKVQGKNGFLRYTPEMSRNHSERVDLDNELRIAIESGQLTLHYQPQVDIRRGRVTGVEALVRWEHPERGLLGPNTFIPLAEEGGLIFAISDWVLNEACRQQASWIKRGIVDLKVAVNISPLEFTRADIVERILQPIRTHQLPPESIEIEITENMLMDDAETVIAKVQELRTHGLRISIDDFGTRFSSLNYLRRFPVNTIKIDQSFVRDLETTGSQSPVISAIVGIARGFGLNVLAEGVETECQIDALRLHGCDVMQGFRFSRPVPPEEVVRYIAAQQALETT</sequence>
<dbReference type="GO" id="GO:0000160">
    <property type="term" value="P:phosphorelay signal transduction system"/>
    <property type="evidence" value="ECO:0007669"/>
    <property type="project" value="InterPro"/>
</dbReference>
<dbReference type="Pfam" id="PF00072">
    <property type="entry name" value="Response_reg"/>
    <property type="match status" value="1"/>
</dbReference>
<feature type="modified residue" description="4-aspartylphosphate" evidence="1">
    <location>
        <position position="71"/>
    </location>
</feature>
<dbReference type="NCBIfam" id="TIGR00254">
    <property type="entry name" value="GGDEF"/>
    <property type="match status" value="1"/>
</dbReference>
<evidence type="ECO:0000256" key="1">
    <source>
        <dbReference type="PROSITE-ProRule" id="PRU00169"/>
    </source>
</evidence>
<dbReference type="InterPro" id="IPR000014">
    <property type="entry name" value="PAS"/>
</dbReference>
<dbReference type="RefSeq" id="WP_076604040.1">
    <property type="nucleotide sequence ID" value="NZ_FTMD01000018.1"/>
</dbReference>
<dbReference type="SMART" id="SM00448">
    <property type="entry name" value="REC"/>
    <property type="match status" value="1"/>
</dbReference>
<dbReference type="SUPFAM" id="SSF55785">
    <property type="entry name" value="PYP-like sensor domain (PAS domain)"/>
    <property type="match status" value="1"/>
</dbReference>
<feature type="domain" description="GGDEF" evidence="5">
    <location>
        <begin position="326"/>
        <end position="459"/>
    </location>
</feature>
<keyword evidence="1" id="KW-0597">Phosphoprotein</keyword>
<dbReference type="Pfam" id="PF00989">
    <property type="entry name" value="PAS"/>
    <property type="match status" value="1"/>
</dbReference>
<feature type="domain" description="PAS" evidence="3">
    <location>
        <begin position="155"/>
        <end position="232"/>
    </location>
</feature>
<dbReference type="STRING" id="34027.SAMN05421829_11877"/>
<dbReference type="InterPro" id="IPR043128">
    <property type="entry name" value="Rev_trsase/Diguanyl_cyclase"/>
</dbReference>
<name>A0A1N7BMM4_9RHOO</name>
<dbReference type="InterPro" id="IPR013767">
    <property type="entry name" value="PAS_fold"/>
</dbReference>
<dbReference type="InterPro" id="IPR029787">
    <property type="entry name" value="Nucleotide_cyclase"/>
</dbReference>
<reference evidence="7" key="1">
    <citation type="submission" date="2017-01" db="EMBL/GenBank/DDBJ databases">
        <authorList>
            <person name="Varghese N."/>
            <person name="Submissions S."/>
        </authorList>
    </citation>
    <scope>NUCLEOTIDE SEQUENCE [LARGE SCALE GENOMIC DNA]</scope>
    <source>
        <strain evidence="7">ATCC 51758</strain>
    </source>
</reference>
<dbReference type="InterPro" id="IPR035965">
    <property type="entry name" value="PAS-like_dom_sf"/>
</dbReference>
<dbReference type="InterPro" id="IPR000160">
    <property type="entry name" value="GGDEF_dom"/>
</dbReference>
<feature type="domain" description="EAL" evidence="4">
    <location>
        <begin position="468"/>
        <end position="722"/>
    </location>
</feature>
<dbReference type="AlphaFoldDB" id="A0A1N7BMM4"/>